<evidence type="ECO:0008006" key="6">
    <source>
        <dbReference type="Google" id="ProtNLM"/>
    </source>
</evidence>
<feature type="signal peptide" evidence="3">
    <location>
        <begin position="1"/>
        <end position="25"/>
    </location>
</feature>
<keyword evidence="2" id="KW-1133">Transmembrane helix</keyword>
<keyword evidence="2" id="KW-0812">Transmembrane</keyword>
<accession>A0ABV2NC06</accession>
<name>A0ABV2NC06_9HYPH</name>
<organism evidence="4 5">
    <name type="scientific">Methylobacterium radiotolerans</name>
    <dbReference type="NCBI Taxonomy" id="31998"/>
    <lineage>
        <taxon>Bacteria</taxon>
        <taxon>Pseudomonadati</taxon>
        <taxon>Pseudomonadota</taxon>
        <taxon>Alphaproteobacteria</taxon>
        <taxon>Hyphomicrobiales</taxon>
        <taxon>Methylobacteriaceae</taxon>
        <taxon>Methylobacterium</taxon>
    </lineage>
</organism>
<feature type="chain" id="PRO_5045099894" description="PEP-CTERM protein-sorting domain-containing protein" evidence="3">
    <location>
        <begin position="26"/>
        <end position="91"/>
    </location>
</feature>
<evidence type="ECO:0000256" key="2">
    <source>
        <dbReference type="SAM" id="Phobius"/>
    </source>
</evidence>
<protein>
    <recommendedName>
        <fullName evidence="6">PEP-CTERM protein-sorting domain-containing protein</fullName>
    </recommendedName>
</protein>
<feature type="transmembrane region" description="Helical" evidence="2">
    <location>
        <begin position="65"/>
        <end position="81"/>
    </location>
</feature>
<evidence type="ECO:0000256" key="3">
    <source>
        <dbReference type="SAM" id="SignalP"/>
    </source>
</evidence>
<feature type="region of interest" description="Disordered" evidence="1">
    <location>
        <begin position="26"/>
        <end position="63"/>
    </location>
</feature>
<gene>
    <name evidence="4" type="ORF">ABIC20_001325</name>
</gene>
<dbReference type="RefSeq" id="WP_209649759.1">
    <property type="nucleotide sequence ID" value="NZ_JBEPNV010000001.1"/>
</dbReference>
<evidence type="ECO:0000313" key="5">
    <source>
        <dbReference type="Proteomes" id="UP001549119"/>
    </source>
</evidence>
<keyword evidence="2" id="KW-0472">Membrane</keyword>
<reference evidence="4 5" key="1">
    <citation type="submission" date="2024-06" db="EMBL/GenBank/DDBJ databases">
        <title>Genomics of switchgrass bacterial isolates.</title>
        <authorList>
            <person name="Shade A."/>
        </authorList>
    </citation>
    <scope>NUCLEOTIDE SEQUENCE [LARGE SCALE GENOMIC DNA]</scope>
    <source>
        <strain evidence="4 5">PvP084</strain>
    </source>
</reference>
<evidence type="ECO:0000256" key="1">
    <source>
        <dbReference type="SAM" id="MobiDB-lite"/>
    </source>
</evidence>
<dbReference type="Proteomes" id="UP001549119">
    <property type="component" value="Unassembled WGS sequence"/>
</dbReference>
<comment type="caution">
    <text evidence="4">The sequence shown here is derived from an EMBL/GenBank/DDBJ whole genome shotgun (WGS) entry which is preliminary data.</text>
</comment>
<proteinExistence type="predicted"/>
<sequence length="91" mass="8639">MMIRSIGHAVLFSAITLGSITAVSAAPGNSAGGGNSGNGTIPGHSNGLGGGDGGDHSGGAPSPEVNAMLGLALAGGTLAFLRRRRAGKAKS</sequence>
<evidence type="ECO:0000313" key="4">
    <source>
        <dbReference type="EMBL" id="MET3864016.1"/>
    </source>
</evidence>
<keyword evidence="3" id="KW-0732">Signal</keyword>
<dbReference type="EMBL" id="JBEPNW010000002">
    <property type="protein sequence ID" value="MET3864016.1"/>
    <property type="molecule type" value="Genomic_DNA"/>
</dbReference>
<keyword evidence="5" id="KW-1185">Reference proteome</keyword>